<dbReference type="Proteomes" id="UP000011645">
    <property type="component" value="Unassembled WGS sequence"/>
</dbReference>
<evidence type="ECO:0000259" key="6">
    <source>
        <dbReference type="PROSITE" id="PS51387"/>
    </source>
</evidence>
<sequence length="422" mass="47094">MIDKHPAVIAKCVDVADVIAAVNFGRESDLETAIRSGGHNGPGLALVDDGLVIDLSDMRGIRVDPDEQTVRVEAGCTWGDVDHATHAFGLATVSGVISTTGVGGLTLGGGHGYLTRKYGLTIDNLVSADVVLADGRLVHASEDEHPDLFWALRGGGGNFGVATSFEFQAHPVETVVAGPLFWPIEELETTMRWYREWLPQAPEDVYAFYLIAEVPGDPFPEELHGENVCGLMWCYLGPNDRIDDVLEPARDIAEPLFEHIEEMPYSTVQGMFDPLYPPGDHWYWKGDFVRDLTDEAIAEHQRFREVPTPQSTMHLYPVNGAVNHVDADETAWRYRDANWSMVIVGVDPDSAKSEEITTWAQEYWEALHPYSADGSYINFMMEEGQDRIRATYGDNYERLQEVKARYDPDNFFDVNQNIQPAD</sequence>
<reference evidence="8 10" key="2">
    <citation type="journal article" date="2014" name="PLoS Genet.">
        <title>Phylogenetically driven sequencing of extremely halophilic archaea reveals strategies for static and dynamic osmo-response.</title>
        <authorList>
            <person name="Becker E.A."/>
            <person name="Seitzer P.M."/>
            <person name="Tritt A."/>
            <person name="Larsen D."/>
            <person name="Krusor M."/>
            <person name="Yao A.I."/>
            <person name="Wu D."/>
            <person name="Madern D."/>
            <person name="Eisen J.A."/>
            <person name="Darling A.E."/>
            <person name="Facciotti M.T."/>
        </authorList>
    </citation>
    <scope>NUCLEOTIDE SEQUENCE [LARGE SCALE GENOMIC DNA]</scope>
    <source>
        <strain evidence="8">B3</strain>
        <strain evidence="10">DSM 18796 / CECT 7217 / JCM 14584 / KCTC 4019 / B3</strain>
    </source>
</reference>
<dbReference type="Pfam" id="PF01565">
    <property type="entry name" value="FAD_binding_4"/>
    <property type="match status" value="1"/>
</dbReference>
<dbReference type="RefSeq" id="WP_008417300.1">
    <property type="nucleotide sequence ID" value="NC_014297.1"/>
</dbReference>
<dbReference type="GeneID" id="9419659"/>
<dbReference type="InterPro" id="IPR050416">
    <property type="entry name" value="FAD-linked_Oxidoreductase"/>
</dbReference>
<organism evidence="7 9">
    <name type="scientific">Halalkalicoccus jeotgali (strain DSM 18796 / CECT 7217 / JCM 14584 / KCTC 4019 / B3)</name>
    <dbReference type="NCBI Taxonomy" id="795797"/>
    <lineage>
        <taxon>Archaea</taxon>
        <taxon>Methanobacteriati</taxon>
        <taxon>Methanobacteriota</taxon>
        <taxon>Stenosarchaea group</taxon>
        <taxon>Halobacteria</taxon>
        <taxon>Halobacteriales</taxon>
        <taxon>Halococcaceae</taxon>
        <taxon>Halalkalicoccus</taxon>
    </lineage>
</organism>
<dbReference type="EMBL" id="AOHV01000035">
    <property type="protein sequence ID" value="ELY35190.1"/>
    <property type="molecule type" value="Genomic_DNA"/>
</dbReference>
<dbReference type="Gene3D" id="3.30.465.10">
    <property type="match status" value="1"/>
</dbReference>
<dbReference type="PANTHER" id="PTHR42973">
    <property type="entry name" value="BINDING OXIDOREDUCTASE, PUTATIVE (AFU_ORTHOLOGUE AFUA_1G17690)-RELATED"/>
    <property type="match status" value="1"/>
</dbReference>
<dbReference type="AlphaFoldDB" id="D8J3C6"/>
<evidence type="ECO:0000256" key="1">
    <source>
        <dbReference type="ARBA" id="ARBA00001974"/>
    </source>
</evidence>
<proteinExistence type="inferred from homology"/>
<name>D8J3C6_HALJB</name>
<evidence type="ECO:0000256" key="2">
    <source>
        <dbReference type="ARBA" id="ARBA00005466"/>
    </source>
</evidence>
<dbReference type="STRING" id="795797.HacjB3_09250"/>
<keyword evidence="3" id="KW-0285">Flavoprotein</keyword>
<dbReference type="Pfam" id="PF08031">
    <property type="entry name" value="BBE"/>
    <property type="match status" value="1"/>
</dbReference>
<dbReference type="PANTHER" id="PTHR42973:SF39">
    <property type="entry name" value="FAD-BINDING PCMH-TYPE DOMAIN-CONTAINING PROTEIN"/>
    <property type="match status" value="1"/>
</dbReference>
<evidence type="ECO:0000313" key="7">
    <source>
        <dbReference type="EMBL" id="ADJ15233.1"/>
    </source>
</evidence>
<dbReference type="KEGG" id="hje:HacjB3_09250"/>
<evidence type="ECO:0000313" key="9">
    <source>
        <dbReference type="Proteomes" id="UP000000390"/>
    </source>
</evidence>
<dbReference type="PROSITE" id="PS51387">
    <property type="entry name" value="FAD_PCMH"/>
    <property type="match status" value="1"/>
</dbReference>
<dbReference type="Gene3D" id="3.40.462.20">
    <property type="match status" value="1"/>
</dbReference>
<dbReference type="InterPro" id="IPR012951">
    <property type="entry name" value="BBE"/>
</dbReference>
<dbReference type="HOGENOM" id="CLU_018354_10_0_2"/>
<dbReference type="PATRIC" id="fig|795797.18.peg.1845"/>
<evidence type="ECO:0000256" key="3">
    <source>
        <dbReference type="ARBA" id="ARBA00022630"/>
    </source>
</evidence>
<dbReference type="OrthoDB" id="213514at2157"/>
<dbReference type="InterPro" id="IPR006094">
    <property type="entry name" value="Oxid_FAD_bind_N"/>
</dbReference>
<dbReference type="GO" id="GO:0016491">
    <property type="term" value="F:oxidoreductase activity"/>
    <property type="evidence" value="ECO:0007669"/>
    <property type="project" value="UniProtKB-KW"/>
</dbReference>
<keyword evidence="10" id="KW-1185">Reference proteome</keyword>
<dbReference type="Gene3D" id="3.30.43.10">
    <property type="entry name" value="Uridine Diphospho-n-acetylenolpyruvylglucosamine Reductase, domain 2"/>
    <property type="match status" value="1"/>
</dbReference>
<evidence type="ECO:0000313" key="8">
    <source>
        <dbReference type="EMBL" id="ELY35190.1"/>
    </source>
</evidence>
<comment type="similarity">
    <text evidence="2">Belongs to the oxygen-dependent FAD-linked oxidoreductase family.</text>
</comment>
<dbReference type="EMBL" id="CP002062">
    <property type="protein sequence ID" value="ADJ15233.1"/>
    <property type="molecule type" value="Genomic_DNA"/>
</dbReference>
<gene>
    <name evidence="7" type="ordered locus">HacjB3_09250</name>
    <name evidence="8" type="ORF">C497_13428</name>
</gene>
<dbReference type="eggNOG" id="arCOG00337">
    <property type="taxonomic scope" value="Archaea"/>
</dbReference>
<protein>
    <submittedName>
        <fullName evidence="7">FAD linked oxidase domain protein</fullName>
    </submittedName>
    <submittedName>
        <fullName evidence="8">FAD linked oxidase domain-containing protein</fullName>
    </submittedName>
</protein>
<dbReference type="GO" id="GO:0071949">
    <property type="term" value="F:FAD binding"/>
    <property type="evidence" value="ECO:0007669"/>
    <property type="project" value="InterPro"/>
</dbReference>
<feature type="domain" description="FAD-binding PCMH-type" evidence="6">
    <location>
        <begin position="1"/>
        <end position="172"/>
    </location>
</feature>
<dbReference type="InterPro" id="IPR036318">
    <property type="entry name" value="FAD-bd_PCMH-like_sf"/>
</dbReference>
<reference evidence="7 9" key="1">
    <citation type="journal article" date="2010" name="J. Bacteriol.">
        <title>Complete genome sequence of Halalkalicoccus jeotgali B3(T), an extremely halophilic archaeon.</title>
        <authorList>
            <person name="Roh S.W."/>
            <person name="Nam Y.D."/>
            <person name="Nam S.H."/>
            <person name="Choi S.H."/>
            <person name="Park H.S."/>
            <person name="Bae J.W."/>
        </authorList>
    </citation>
    <scope>NUCLEOTIDE SEQUENCE [LARGE SCALE GENOMIC DNA]</scope>
    <source>
        <strain evidence="7">B3</strain>
        <strain evidence="9">DSM 18796 / CECT 7217 / JCM 14584 / KCTC 4019 / B3</strain>
    </source>
</reference>
<comment type="cofactor">
    <cofactor evidence="1">
        <name>FAD</name>
        <dbReference type="ChEBI" id="CHEBI:57692"/>
    </cofactor>
</comment>
<dbReference type="InterPro" id="IPR016169">
    <property type="entry name" value="FAD-bd_PCMH_sub2"/>
</dbReference>
<dbReference type="Proteomes" id="UP000000390">
    <property type="component" value="Chromosome"/>
</dbReference>
<keyword evidence="5" id="KW-0560">Oxidoreductase</keyword>
<dbReference type="InterPro" id="IPR016166">
    <property type="entry name" value="FAD-bd_PCMH"/>
</dbReference>
<accession>D8J3C6</accession>
<keyword evidence="4" id="KW-0274">FAD</keyword>
<dbReference type="SUPFAM" id="SSF56176">
    <property type="entry name" value="FAD-binding/transporter-associated domain-like"/>
    <property type="match status" value="1"/>
</dbReference>
<dbReference type="InterPro" id="IPR016167">
    <property type="entry name" value="FAD-bd_PCMH_sub1"/>
</dbReference>
<evidence type="ECO:0000256" key="5">
    <source>
        <dbReference type="ARBA" id="ARBA00023002"/>
    </source>
</evidence>
<evidence type="ECO:0000256" key="4">
    <source>
        <dbReference type="ARBA" id="ARBA00022827"/>
    </source>
</evidence>
<evidence type="ECO:0000313" key="10">
    <source>
        <dbReference type="Proteomes" id="UP000011645"/>
    </source>
</evidence>